<name>A0A3E1P616_9BACT</name>
<dbReference type="PANTHER" id="PTHR30634:SF14">
    <property type="match status" value="1"/>
</dbReference>
<dbReference type="Proteomes" id="UP000261174">
    <property type="component" value="Unassembled WGS sequence"/>
</dbReference>
<organism evidence="1 2">
    <name type="scientific">Chitinophaga silvisoli</name>
    <dbReference type="NCBI Taxonomy" id="2291814"/>
    <lineage>
        <taxon>Bacteria</taxon>
        <taxon>Pseudomonadati</taxon>
        <taxon>Bacteroidota</taxon>
        <taxon>Chitinophagia</taxon>
        <taxon>Chitinophagales</taxon>
        <taxon>Chitinophagaceae</taxon>
        <taxon>Chitinophaga</taxon>
    </lineage>
</organism>
<gene>
    <name evidence="1" type="ORF">DXN04_09345</name>
</gene>
<comment type="caution">
    <text evidence="1">The sequence shown here is derived from an EMBL/GenBank/DDBJ whole genome shotgun (WGS) entry which is preliminary data.</text>
</comment>
<reference evidence="1 2" key="1">
    <citation type="submission" date="2018-08" db="EMBL/GenBank/DDBJ databases">
        <title>Chitinophaga sp. K20C18050901, a novel bacterium isolated from forest soil.</title>
        <authorList>
            <person name="Wang C."/>
        </authorList>
    </citation>
    <scope>NUCLEOTIDE SEQUENCE [LARGE SCALE GENOMIC DNA]</scope>
    <source>
        <strain evidence="1 2">K20C18050901</strain>
    </source>
</reference>
<dbReference type="Pfam" id="PF18934">
    <property type="entry name" value="DUF5682"/>
    <property type="match status" value="1"/>
</dbReference>
<evidence type="ECO:0000313" key="2">
    <source>
        <dbReference type="Proteomes" id="UP000261174"/>
    </source>
</evidence>
<dbReference type="EMBL" id="QTJV01000002">
    <property type="protein sequence ID" value="RFM35574.1"/>
    <property type="molecule type" value="Genomic_DNA"/>
</dbReference>
<dbReference type="InterPro" id="IPR043737">
    <property type="entry name" value="DUF5682"/>
</dbReference>
<keyword evidence="2" id="KW-1185">Reference proteome</keyword>
<sequence>MSIHILGIRHHGPGSARRVRAALEKIKPDIVLVEGPPDADVILEWVGHDDLKPPVAILVFQPDDPKKAVFYPFSEFSPEWQAILYARKHKIPVKFMDLPMAHQFELRHQPAADSSLNNSVVIPDAETLRRNPIAWLAAAAGFEEEETWWEHEFEYRQDEEQVFDAITEGMHALRTDLPLPYDREEQLREAWMRKTIRQAEKEMYTEIAVICGAWHAPALAHMPKAKDDNDLLKGLPKVKTAVSWVPWTYNRLSYTSGYGAGINSPGWYEHLWHHPTDDGTRWMARVARLFREQQKDISVAHVMEAVRLANALASLRRLPRAGLEELNEATLSVLCNGEDILVKLIEKALIVSDKIGEVPIDVPRPPLQTDIEKLQKKLRLPQTADFKDYTLDLRKENDLERSIFLHRLELLGIKWGDRYDVSGRGTFKEQWRLQWDPSLSIDIIERGSWGNTVEEATNSYVKYRAHAADNLKEVCTLLESAIPAELDAAIDLLIQQINNLAAATGDVMQLMTVLPNLVQISRYGNVRKTDAALVEGIINGMITRICISLPAACTSLAEDAALQLLELFYNMNDAILLLQQDDLTAQWTQTLSYIAHNNNTAPVIAGYATRLLSDHRQITGAELVKAFSYAMSTANAPAVAAAWLEGFLKGSGTLLLVDNDLWTVVNNWMNQLEQDTFTQLLPLLRRTFSGFSKPERRKLGEKAKSGIGGGPAAASVEVHFDTERAEKGIPIVMKMLGIKS</sequence>
<dbReference type="PANTHER" id="PTHR30634">
    <property type="entry name" value="OUTER MEMBRANE LOLAB LIPOPROTEIN INSERTION APPARATUS"/>
    <property type="match status" value="1"/>
</dbReference>
<evidence type="ECO:0000313" key="1">
    <source>
        <dbReference type="EMBL" id="RFM35574.1"/>
    </source>
</evidence>
<protein>
    <submittedName>
        <fullName evidence="1">Uncharacterized protein</fullName>
    </submittedName>
</protein>
<dbReference type="AlphaFoldDB" id="A0A3E1P616"/>
<proteinExistence type="predicted"/>
<dbReference type="InterPro" id="IPR050458">
    <property type="entry name" value="LolB"/>
</dbReference>
<dbReference type="RefSeq" id="WP_116853064.1">
    <property type="nucleotide sequence ID" value="NZ_QTJV01000002.1"/>
</dbReference>
<dbReference type="OrthoDB" id="9768066at2"/>
<accession>A0A3E1P616</accession>